<evidence type="ECO:0008006" key="4">
    <source>
        <dbReference type="Google" id="ProtNLM"/>
    </source>
</evidence>
<feature type="transmembrane region" description="Helical" evidence="1">
    <location>
        <begin position="56"/>
        <end position="74"/>
    </location>
</feature>
<dbReference type="AlphaFoldDB" id="C1FH48"/>
<dbReference type="OrthoDB" id="10266130at2759"/>
<name>C1FH48_MICCC</name>
<accession>C1FH48</accession>
<evidence type="ECO:0000256" key="1">
    <source>
        <dbReference type="SAM" id="Phobius"/>
    </source>
</evidence>
<dbReference type="eggNOG" id="ENOG502SYMN">
    <property type="taxonomic scope" value="Eukaryota"/>
</dbReference>
<sequence>MSPKAMLSGLTGQVAKPWFPLVILVLSLANVFIVFLSGGVTALFVSTCAARGRKGFMVAAVCNALGALLGYWIFGEIVERNGTDWVKAQYPDVFASDNWQRVQDAMRAWGWIGAVAISAAPAPLHPLVVFGALTGVGRWVMLSAVFFGRLIKYAGFGFVATAAPGTFRWAAKGKRE</sequence>
<keyword evidence="1" id="KW-1133">Transmembrane helix</keyword>
<dbReference type="EMBL" id="CP001576">
    <property type="protein sequence ID" value="ACO70035.1"/>
    <property type="molecule type" value="Genomic_DNA"/>
</dbReference>
<dbReference type="KEGG" id="mis:MICPUN_61956"/>
<feature type="transmembrane region" description="Helical" evidence="1">
    <location>
        <begin position="108"/>
        <end position="133"/>
    </location>
</feature>
<proteinExistence type="predicted"/>
<feature type="transmembrane region" description="Helical" evidence="1">
    <location>
        <begin position="20"/>
        <end position="44"/>
    </location>
</feature>
<organism evidence="2 3">
    <name type="scientific">Micromonas commoda (strain RCC299 / NOUM17 / CCMP2709)</name>
    <name type="common">Picoplanktonic green alga</name>
    <dbReference type="NCBI Taxonomy" id="296587"/>
    <lineage>
        <taxon>Eukaryota</taxon>
        <taxon>Viridiplantae</taxon>
        <taxon>Chlorophyta</taxon>
        <taxon>Mamiellophyceae</taxon>
        <taxon>Mamiellales</taxon>
        <taxon>Mamiellaceae</taxon>
        <taxon>Micromonas</taxon>
    </lineage>
</organism>
<dbReference type="GeneID" id="8247054"/>
<keyword evidence="1" id="KW-0472">Membrane</keyword>
<dbReference type="Proteomes" id="UP000002009">
    <property type="component" value="Chromosome 10"/>
</dbReference>
<keyword evidence="1" id="KW-0812">Transmembrane</keyword>
<feature type="transmembrane region" description="Helical" evidence="1">
    <location>
        <begin position="153"/>
        <end position="171"/>
    </location>
</feature>
<gene>
    <name evidence="2" type="ORF">MICPUN_61956</name>
</gene>
<dbReference type="OMA" id="QVAKPWF"/>
<protein>
    <recommendedName>
        <fullName evidence="4">SNARE associated Golgi protein</fullName>
    </recommendedName>
</protein>
<dbReference type="InParanoid" id="C1FH48"/>
<evidence type="ECO:0000313" key="2">
    <source>
        <dbReference type="EMBL" id="ACO70035.1"/>
    </source>
</evidence>
<evidence type="ECO:0000313" key="3">
    <source>
        <dbReference type="Proteomes" id="UP000002009"/>
    </source>
</evidence>
<dbReference type="RefSeq" id="XP_002508777.1">
    <property type="nucleotide sequence ID" value="XM_002508731.1"/>
</dbReference>
<keyword evidence="3" id="KW-1185">Reference proteome</keyword>
<reference evidence="2 3" key="1">
    <citation type="journal article" date="2009" name="Science">
        <title>Green evolution and dynamic adaptations revealed by genomes of the marine picoeukaryotes Micromonas.</title>
        <authorList>
            <person name="Worden A.Z."/>
            <person name="Lee J.H."/>
            <person name="Mock T."/>
            <person name="Rouze P."/>
            <person name="Simmons M.P."/>
            <person name="Aerts A.L."/>
            <person name="Allen A.E."/>
            <person name="Cuvelier M.L."/>
            <person name="Derelle E."/>
            <person name="Everett M.V."/>
            <person name="Foulon E."/>
            <person name="Grimwood J."/>
            <person name="Gundlach H."/>
            <person name="Henrissat B."/>
            <person name="Napoli C."/>
            <person name="McDonald S.M."/>
            <person name="Parker M.S."/>
            <person name="Rombauts S."/>
            <person name="Salamov A."/>
            <person name="Von Dassow P."/>
            <person name="Badger J.H."/>
            <person name="Coutinho P.M."/>
            <person name="Demir E."/>
            <person name="Dubchak I."/>
            <person name="Gentemann C."/>
            <person name="Eikrem W."/>
            <person name="Gready J.E."/>
            <person name="John U."/>
            <person name="Lanier W."/>
            <person name="Lindquist E.A."/>
            <person name="Lucas S."/>
            <person name="Mayer K.F."/>
            <person name="Moreau H."/>
            <person name="Not F."/>
            <person name="Otillar R."/>
            <person name="Panaud O."/>
            <person name="Pangilinan J."/>
            <person name="Paulsen I."/>
            <person name="Piegu B."/>
            <person name="Poliakov A."/>
            <person name="Robbens S."/>
            <person name="Schmutz J."/>
            <person name="Toulza E."/>
            <person name="Wyss T."/>
            <person name="Zelensky A."/>
            <person name="Zhou K."/>
            <person name="Armbrust E.V."/>
            <person name="Bhattacharya D."/>
            <person name="Goodenough U.W."/>
            <person name="Van de Peer Y."/>
            <person name="Grigoriev I.V."/>
        </authorList>
    </citation>
    <scope>NUCLEOTIDE SEQUENCE [LARGE SCALE GENOMIC DNA]</scope>
    <source>
        <strain evidence="3">RCC299 / NOUM17</strain>
    </source>
</reference>